<dbReference type="HOGENOM" id="CLU_881837_0_0_7"/>
<feature type="domain" description="Response regulatory" evidence="3">
    <location>
        <begin position="8"/>
        <end position="124"/>
    </location>
</feature>
<dbReference type="eggNOG" id="COG0745">
    <property type="taxonomic scope" value="Bacteria"/>
</dbReference>
<feature type="modified residue" description="4-aspartylphosphate" evidence="2">
    <location>
        <position position="57"/>
    </location>
</feature>
<evidence type="ECO:0000313" key="4">
    <source>
        <dbReference type="EMBL" id="AGH96042.1"/>
    </source>
</evidence>
<proteinExistence type="predicted"/>
<dbReference type="OrthoDB" id="9780312at2"/>
<dbReference type="PANTHER" id="PTHR44591">
    <property type="entry name" value="STRESS RESPONSE REGULATOR PROTEIN 1"/>
    <property type="match status" value="1"/>
</dbReference>
<dbReference type="InterPro" id="IPR011006">
    <property type="entry name" value="CheY-like_superfamily"/>
</dbReference>
<dbReference type="STRING" id="1184267.A11Q_1826"/>
<protein>
    <submittedName>
        <fullName evidence="4">Putative phosphate regulon protein</fullName>
    </submittedName>
</protein>
<name>M4V9I0_9BACT</name>
<dbReference type="Gene3D" id="3.40.50.2300">
    <property type="match status" value="1"/>
</dbReference>
<sequence length="315" mass="35741">MYLSMALRVLLADESSTIKKAIQMVLSDYGVEVKSVPTGIDVLSVTQTFQPDIILADILLNKKNGYEVCAEIKKHNETKDIPVILMWSSFMQLDPNQYAKSEADGSIEKPFEAETIRNLVERLVPKLQTFPLKGFLNHPNLPDFEESDTFVRQRTSFAESAEVSKTPTYQIDGTTTNTDVDDADQFAKVNLNPVKPVPETDEWSAAPTNQFVIETENFGDFEEVKVINSKGDDSTDLQQKLNDQVRTYLQDSPVASHKAQSTLQQKNHSSFDEQLMREEIRHIAERICWQVIPEITEKIVREELAKLMQGIEKNT</sequence>
<dbReference type="InterPro" id="IPR001789">
    <property type="entry name" value="Sig_transdc_resp-reg_receiver"/>
</dbReference>
<dbReference type="Proteomes" id="UP000012040">
    <property type="component" value="Chromosome"/>
</dbReference>
<dbReference type="AlphaFoldDB" id="M4V9I0"/>
<dbReference type="GO" id="GO:0000160">
    <property type="term" value="P:phosphorelay signal transduction system"/>
    <property type="evidence" value="ECO:0007669"/>
    <property type="project" value="InterPro"/>
</dbReference>
<evidence type="ECO:0000256" key="2">
    <source>
        <dbReference type="PROSITE-ProRule" id="PRU00169"/>
    </source>
</evidence>
<dbReference type="EMBL" id="CP003537">
    <property type="protein sequence ID" value="AGH96042.1"/>
    <property type="molecule type" value="Genomic_DNA"/>
</dbReference>
<dbReference type="RefSeq" id="WP_015470532.1">
    <property type="nucleotide sequence ID" value="NC_020813.1"/>
</dbReference>
<keyword evidence="5" id="KW-1185">Reference proteome</keyword>
<reference evidence="4 5" key="1">
    <citation type="journal article" date="2013" name="ISME J.">
        <title>By their genes ye shall know them: genomic signatures of predatory bacteria.</title>
        <authorList>
            <person name="Pasternak Z."/>
            <person name="Pietrokovski S."/>
            <person name="Rotem O."/>
            <person name="Gophna U."/>
            <person name="Lurie-Weinberger M.N."/>
            <person name="Jurkevitch E."/>
        </authorList>
    </citation>
    <scope>NUCLEOTIDE SEQUENCE [LARGE SCALE GENOMIC DNA]</scope>
    <source>
        <strain evidence="4 5">JSS</strain>
    </source>
</reference>
<accession>M4V9I0</accession>
<dbReference type="PANTHER" id="PTHR44591:SF3">
    <property type="entry name" value="RESPONSE REGULATORY DOMAIN-CONTAINING PROTEIN"/>
    <property type="match status" value="1"/>
</dbReference>
<dbReference type="SUPFAM" id="SSF52172">
    <property type="entry name" value="CheY-like"/>
    <property type="match status" value="1"/>
</dbReference>
<dbReference type="InterPro" id="IPR050595">
    <property type="entry name" value="Bact_response_regulator"/>
</dbReference>
<dbReference type="SMART" id="SM00448">
    <property type="entry name" value="REC"/>
    <property type="match status" value="1"/>
</dbReference>
<dbReference type="CDD" id="cd00156">
    <property type="entry name" value="REC"/>
    <property type="match status" value="1"/>
</dbReference>
<organism evidence="4 5">
    <name type="scientific">Pseudobdellovibrio exovorus JSS</name>
    <dbReference type="NCBI Taxonomy" id="1184267"/>
    <lineage>
        <taxon>Bacteria</taxon>
        <taxon>Pseudomonadati</taxon>
        <taxon>Bdellovibrionota</taxon>
        <taxon>Bdellovibrionia</taxon>
        <taxon>Bdellovibrionales</taxon>
        <taxon>Pseudobdellovibrionaceae</taxon>
        <taxon>Pseudobdellovibrio</taxon>
    </lineage>
</organism>
<keyword evidence="1 2" id="KW-0597">Phosphoprotein</keyword>
<evidence type="ECO:0000256" key="1">
    <source>
        <dbReference type="ARBA" id="ARBA00022553"/>
    </source>
</evidence>
<dbReference type="PROSITE" id="PS50110">
    <property type="entry name" value="RESPONSE_REGULATORY"/>
    <property type="match status" value="1"/>
</dbReference>
<dbReference type="KEGG" id="bex:A11Q_1826"/>
<dbReference type="PATRIC" id="fig|1184267.3.peg.1848"/>
<gene>
    <name evidence="4" type="ORF">A11Q_1826</name>
</gene>
<dbReference type="Pfam" id="PF00072">
    <property type="entry name" value="Response_reg"/>
    <property type="match status" value="1"/>
</dbReference>
<evidence type="ECO:0000313" key="5">
    <source>
        <dbReference type="Proteomes" id="UP000012040"/>
    </source>
</evidence>
<evidence type="ECO:0000259" key="3">
    <source>
        <dbReference type="PROSITE" id="PS50110"/>
    </source>
</evidence>